<evidence type="ECO:0000313" key="10">
    <source>
        <dbReference type="Proteomes" id="UP001139354"/>
    </source>
</evidence>
<feature type="transmembrane region" description="Helical" evidence="8">
    <location>
        <begin position="285"/>
        <end position="309"/>
    </location>
</feature>
<dbReference type="SUPFAM" id="SSF81345">
    <property type="entry name" value="ABC transporter involved in vitamin B12 uptake, BtuC"/>
    <property type="match status" value="1"/>
</dbReference>
<keyword evidence="6 8" id="KW-1133">Transmembrane helix</keyword>
<dbReference type="PANTHER" id="PTHR30472">
    <property type="entry name" value="FERRIC ENTEROBACTIN TRANSPORT SYSTEM PERMEASE PROTEIN"/>
    <property type="match status" value="1"/>
</dbReference>
<evidence type="ECO:0000256" key="2">
    <source>
        <dbReference type="ARBA" id="ARBA00007935"/>
    </source>
</evidence>
<feature type="transmembrane region" description="Helical" evidence="8">
    <location>
        <begin position="205"/>
        <end position="225"/>
    </location>
</feature>
<feature type="transmembrane region" description="Helical" evidence="8">
    <location>
        <begin position="71"/>
        <end position="88"/>
    </location>
</feature>
<accession>A0A9X1LSG7</accession>
<feature type="transmembrane region" description="Helical" evidence="8">
    <location>
        <begin position="158"/>
        <end position="179"/>
    </location>
</feature>
<evidence type="ECO:0000256" key="3">
    <source>
        <dbReference type="ARBA" id="ARBA00022448"/>
    </source>
</evidence>
<feature type="transmembrane region" description="Helical" evidence="8">
    <location>
        <begin position="100"/>
        <end position="120"/>
    </location>
</feature>
<dbReference type="InterPro" id="IPR000522">
    <property type="entry name" value="ABC_transptr_permease_BtuC"/>
</dbReference>
<reference evidence="9" key="1">
    <citation type="submission" date="2021-04" db="EMBL/GenBank/DDBJ databases">
        <title>Microbacterium tenobrionis sp. nov. and Microbacterium allomyrinae sp. nov., isolated from larvae of Tenobrio molitor and Allomyrina dichotoma, respectively.</title>
        <authorList>
            <person name="Lee S.D."/>
        </authorList>
    </citation>
    <scope>NUCLEOTIDE SEQUENCE</scope>
    <source>
        <strain evidence="9">BWT-G7</strain>
    </source>
</reference>
<dbReference type="InterPro" id="IPR037294">
    <property type="entry name" value="ABC_BtuC-like"/>
</dbReference>
<feature type="transmembrane region" description="Helical" evidence="8">
    <location>
        <begin position="18"/>
        <end position="38"/>
    </location>
</feature>
<keyword evidence="10" id="KW-1185">Reference proteome</keyword>
<feature type="transmembrane region" description="Helical" evidence="8">
    <location>
        <begin position="245"/>
        <end position="273"/>
    </location>
</feature>
<dbReference type="FunFam" id="1.10.3470.10:FF:000001">
    <property type="entry name" value="Vitamin B12 ABC transporter permease BtuC"/>
    <property type="match status" value="1"/>
</dbReference>
<evidence type="ECO:0000313" key="9">
    <source>
        <dbReference type="EMBL" id="MCC2030918.1"/>
    </source>
</evidence>
<keyword evidence="4" id="KW-1003">Cell membrane</keyword>
<dbReference type="CDD" id="cd06550">
    <property type="entry name" value="TM_ABC_iron-siderophores_like"/>
    <property type="match status" value="1"/>
</dbReference>
<dbReference type="AlphaFoldDB" id="A0A9X1LSG7"/>
<dbReference type="Gene3D" id="1.10.3470.10">
    <property type="entry name" value="ABC transporter involved in vitamin B12 uptake, BtuC"/>
    <property type="match status" value="1"/>
</dbReference>
<dbReference type="GO" id="GO:0022857">
    <property type="term" value="F:transmembrane transporter activity"/>
    <property type="evidence" value="ECO:0007669"/>
    <property type="project" value="InterPro"/>
</dbReference>
<keyword evidence="3" id="KW-0813">Transport</keyword>
<sequence>MSASVLEKPATAAPPRRALAVTLLAVALVLACIASIFLGSQRLSPLEVWEGLLGTDPQSALIVRDMRIPRTVIALGVGAALGIAGALIQGFSRNPLADPGILGVNAGAGAGIVAGVAFAGASGALEYIWFAFTGAALATLLVFVIGSAGRGGADPLRMTLAGVALGAVLAGITGGISLLRPQVFNEMRTWAAGSLQALTSDVNTVLPFIVVGLAIAFALGPSMNALALGDDLATALGSHVMRTRILSIVAVTLLCGAATAAAGPIGFIGLMVPHAVRWLVGPHQVWILVGTVLGAPLLLIVSDIVARLILPTGELSVGLVTAFIGAPVLIALVRRRKASGL</sequence>
<dbReference type="EMBL" id="JAGTTN010000001">
    <property type="protein sequence ID" value="MCC2030918.1"/>
    <property type="molecule type" value="Genomic_DNA"/>
</dbReference>
<gene>
    <name evidence="9" type="ORF">KEC57_01835</name>
</gene>
<organism evidence="9 10">
    <name type="scientific">Microbacterium allomyrinae</name>
    <dbReference type="NCBI Taxonomy" id="2830666"/>
    <lineage>
        <taxon>Bacteria</taxon>
        <taxon>Bacillati</taxon>
        <taxon>Actinomycetota</taxon>
        <taxon>Actinomycetes</taxon>
        <taxon>Micrococcales</taxon>
        <taxon>Microbacteriaceae</taxon>
        <taxon>Microbacterium</taxon>
    </lineage>
</organism>
<evidence type="ECO:0000256" key="7">
    <source>
        <dbReference type="ARBA" id="ARBA00023136"/>
    </source>
</evidence>
<keyword evidence="7 8" id="KW-0472">Membrane</keyword>
<comment type="similarity">
    <text evidence="2">Belongs to the binding-protein-dependent transport system permease family. FecCD subfamily.</text>
</comment>
<evidence type="ECO:0000256" key="6">
    <source>
        <dbReference type="ARBA" id="ARBA00022989"/>
    </source>
</evidence>
<evidence type="ECO:0000256" key="8">
    <source>
        <dbReference type="SAM" id="Phobius"/>
    </source>
</evidence>
<dbReference type="Proteomes" id="UP001139354">
    <property type="component" value="Unassembled WGS sequence"/>
</dbReference>
<name>A0A9X1LSG7_9MICO</name>
<dbReference type="RefSeq" id="WP_229382807.1">
    <property type="nucleotide sequence ID" value="NZ_JAGTTN010000001.1"/>
</dbReference>
<dbReference type="PANTHER" id="PTHR30472:SF1">
    <property type="entry name" value="FE(3+) DICITRATE TRANSPORT SYSTEM PERMEASE PROTEIN FECC-RELATED"/>
    <property type="match status" value="1"/>
</dbReference>
<dbReference type="GO" id="GO:0033214">
    <property type="term" value="P:siderophore-iron import into cell"/>
    <property type="evidence" value="ECO:0007669"/>
    <property type="project" value="TreeGrafter"/>
</dbReference>
<feature type="transmembrane region" description="Helical" evidence="8">
    <location>
        <begin position="315"/>
        <end position="333"/>
    </location>
</feature>
<evidence type="ECO:0000256" key="1">
    <source>
        <dbReference type="ARBA" id="ARBA00004651"/>
    </source>
</evidence>
<proteinExistence type="inferred from homology"/>
<comment type="subcellular location">
    <subcellularLocation>
        <location evidence="1">Cell membrane</location>
        <topology evidence="1">Multi-pass membrane protein</topology>
    </subcellularLocation>
</comment>
<keyword evidence="5 8" id="KW-0812">Transmembrane</keyword>
<dbReference type="Pfam" id="PF01032">
    <property type="entry name" value="FecCD"/>
    <property type="match status" value="1"/>
</dbReference>
<dbReference type="GO" id="GO:0005886">
    <property type="term" value="C:plasma membrane"/>
    <property type="evidence" value="ECO:0007669"/>
    <property type="project" value="UniProtKB-SubCell"/>
</dbReference>
<feature type="transmembrane region" description="Helical" evidence="8">
    <location>
        <begin position="127"/>
        <end position="146"/>
    </location>
</feature>
<protein>
    <submittedName>
        <fullName evidence="9">Iron chelate uptake ABC transporter family permease subunit</fullName>
    </submittedName>
</protein>
<evidence type="ECO:0000256" key="5">
    <source>
        <dbReference type="ARBA" id="ARBA00022692"/>
    </source>
</evidence>
<evidence type="ECO:0000256" key="4">
    <source>
        <dbReference type="ARBA" id="ARBA00022475"/>
    </source>
</evidence>
<comment type="caution">
    <text evidence="9">The sequence shown here is derived from an EMBL/GenBank/DDBJ whole genome shotgun (WGS) entry which is preliminary data.</text>
</comment>